<comment type="caution">
    <text evidence="1">The sequence shown here is derived from an EMBL/GenBank/DDBJ whole genome shotgun (WGS) entry which is preliminary data.</text>
</comment>
<name>A0ABV3DGW0_9ACTN</name>
<protein>
    <submittedName>
        <fullName evidence="1">Uncharacterized protein</fullName>
    </submittedName>
</protein>
<sequence>MTPVLLDHTALLALGKGHRQLSGFVVAAAGGRGVLQVPALSLTVAGGERTYLAEHVASLPGVEIEPLDLPAALAAGDLLRAGTDWRVTQAVHLARPTLDHPVGRPLISFEPQLYVGTGIDPITPTDS</sequence>
<keyword evidence="2" id="KW-1185">Reference proteome</keyword>
<evidence type="ECO:0000313" key="1">
    <source>
        <dbReference type="EMBL" id="MEU8134978.1"/>
    </source>
</evidence>
<proteinExistence type="predicted"/>
<accession>A0ABV3DGW0</accession>
<dbReference type="Proteomes" id="UP001551482">
    <property type="component" value="Unassembled WGS sequence"/>
</dbReference>
<gene>
    <name evidence="1" type="ORF">AB0C36_15850</name>
</gene>
<dbReference type="EMBL" id="JBEZFP010000034">
    <property type="protein sequence ID" value="MEU8134978.1"/>
    <property type="molecule type" value="Genomic_DNA"/>
</dbReference>
<organism evidence="1 2">
    <name type="scientific">Streptodolium elevatio</name>
    <dbReference type="NCBI Taxonomy" id="3157996"/>
    <lineage>
        <taxon>Bacteria</taxon>
        <taxon>Bacillati</taxon>
        <taxon>Actinomycetota</taxon>
        <taxon>Actinomycetes</taxon>
        <taxon>Kitasatosporales</taxon>
        <taxon>Streptomycetaceae</taxon>
        <taxon>Streptodolium</taxon>
    </lineage>
</organism>
<dbReference type="RefSeq" id="WP_358354117.1">
    <property type="nucleotide sequence ID" value="NZ_JBEZFP010000034.1"/>
</dbReference>
<reference evidence="1 2" key="1">
    <citation type="submission" date="2024-06" db="EMBL/GenBank/DDBJ databases">
        <title>The Natural Products Discovery Center: Release of the First 8490 Sequenced Strains for Exploring Actinobacteria Biosynthetic Diversity.</title>
        <authorList>
            <person name="Kalkreuter E."/>
            <person name="Kautsar S.A."/>
            <person name="Yang D."/>
            <person name="Bader C.D."/>
            <person name="Teijaro C.N."/>
            <person name="Fluegel L."/>
            <person name="Davis C.M."/>
            <person name="Simpson J.R."/>
            <person name="Lauterbach L."/>
            <person name="Steele A.D."/>
            <person name="Gui C."/>
            <person name="Meng S."/>
            <person name="Li G."/>
            <person name="Viehrig K."/>
            <person name="Ye F."/>
            <person name="Su P."/>
            <person name="Kiefer A.F."/>
            <person name="Nichols A."/>
            <person name="Cepeda A.J."/>
            <person name="Yan W."/>
            <person name="Fan B."/>
            <person name="Jiang Y."/>
            <person name="Adhikari A."/>
            <person name="Zheng C.-J."/>
            <person name="Schuster L."/>
            <person name="Cowan T.M."/>
            <person name="Smanski M.J."/>
            <person name="Chevrette M.G."/>
            <person name="De Carvalho L.P.S."/>
            <person name="Shen B."/>
        </authorList>
    </citation>
    <scope>NUCLEOTIDE SEQUENCE [LARGE SCALE GENOMIC DNA]</scope>
    <source>
        <strain evidence="1 2">NPDC048946</strain>
    </source>
</reference>
<evidence type="ECO:0000313" key="2">
    <source>
        <dbReference type="Proteomes" id="UP001551482"/>
    </source>
</evidence>